<dbReference type="AlphaFoldDB" id="A0A1U9KSJ1"/>
<proteinExistence type="inferred from homology"/>
<dbReference type="Proteomes" id="UP000188604">
    <property type="component" value="Chromosome"/>
</dbReference>
<dbReference type="PANTHER" id="PTHR42804:SF1">
    <property type="entry name" value="ALDEHYDE DEHYDROGENASE-RELATED"/>
    <property type="match status" value="1"/>
</dbReference>
<dbReference type="Gene3D" id="3.40.309.10">
    <property type="entry name" value="Aldehyde Dehydrogenase, Chain A, domain 2"/>
    <property type="match status" value="1"/>
</dbReference>
<accession>A0A1U9KSJ1</accession>
<keyword evidence="4" id="KW-1185">Reference proteome</keyword>
<comment type="similarity">
    <text evidence="1">Belongs to the aldehyde dehydrogenase family.</text>
</comment>
<reference evidence="3 4" key="1">
    <citation type="submission" date="2016-03" db="EMBL/GenBank/DDBJ databases">
        <title>Acetic acid bacteria sequencing.</title>
        <authorList>
            <person name="Brandt J."/>
            <person name="Jakob F."/>
            <person name="Vogel R.F."/>
        </authorList>
    </citation>
    <scope>NUCLEOTIDE SEQUENCE [LARGE SCALE GENOMIC DNA]</scope>
    <source>
        <strain evidence="3 4">NBRC 101099</strain>
    </source>
</reference>
<sequence length="427" mass="45216">MTDIDEVLHFSVGKLRAASSDWASTAMVNRIAVLRRFRRLLHARLYQVARLYPSRPAVETVTAELLPLSAACAFLVREAAKVLMSRSIGWRGRPLWLMGTSAVVERRPYGAVLVLGPGNYPLMLPGVQILQALVAGNAVAFKPAPGGEAVASFLVALLREAGLPEGLVDILPVDAGEAAIAAGYDLIVLTGSASTGRAVARAAAATLTPTIMELSGSDAVFVMADADLAHIARSLAFGARLNAGATCIGPHRVFVLRGDVSQLRAHLQRALRKGRGRRVHGRALAAREAFLQGLPDMGMVETIGGVTLFDVPPESVRALDEDIFAPWMALIAVDSMEEALRLNAGCPYALGASVFGPEAAARALASRLPVGSICINDVIVPTADPRLPFGGARRSGYGVTRGREGLLAMTRPVAVSTRRGWAFHLWG</sequence>
<dbReference type="RefSeq" id="WP_077807670.1">
    <property type="nucleotide sequence ID" value="NZ_BJXS01000006.1"/>
</dbReference>
<dbReference type="PANTHER" id="PTHR42804">
    <property type="entry name" value="ALDEHYDE DEHYDROGENASE"/>
    <property type="match status" value="1"/>
</dbReference>
<dbReference type="Gene3D" id="3.40.605.10">
    <property type="entry name" value="Aldehyde Dehydrogenase, Chain A, domain 1"/>
    <property type="match status" value="1"/>
</dbReference>
<evidence type="ECO:0000256" key="2">
    <source>
        <dbReference type="ARBA" id="ARBA00023002"/>
    </source>
</evidence>
<dbReference type="STRING" id="320497.A0U93_12600"/>
<dbReference type="InterPro" id="IPR016162">
    <property type="entry name" value="Ald_DH_N"/>
</dbReference>
<organism evidence="3 4">
    <name type="scientific">Neoasaia chiangmaiensis</name>
    <dbReference type="NCBI Taxonomy" id="320497"/>
    <lineage>
        <taxon>Bacteria</taxon>
        <taxon>Pseudomonadati</taxon>
        <taxon>Pseudomonadota</taxon>
        <taxon>Alphaproteobacteria</taxon>
        <taxon>Acetobacterales</taxon>
        <taxon>Acetobacteraceae</taxon>
        <taxon>Neoasaia</taxon>
    </lineage>
</organism>
<evidence type="ECO:0000313" key="4">
    <source>
        <dbReference type="Proteomes" id="UP000188604"/>
    </source>
</evidence>
<name>A0A1U9KSJ1_9PROT</name>
<dbReference type="Pfam" id="PF00171">
    <property type="entry name" value="Aldedh"/>
    <property type="match status" value="2"/>
</dbReference>
<dbReference type="EMBL" id="CP014691">
    <property type="protein sequence ID" value="AQS88630.1"/>
    <property type="molecule type" value="Genomic_DNA"/>
</dbReference>
<protein>
    <submittedName>
        <fullName evidence="3">Aldehyde dehydrogenase</fullName>
    </submittedName>
</protein>
<keyword evidence="2" id="KW-0560">Oxidoreductase</keyword>
<dbReference type="InterPro" id="IPR016161">
    <property type="entry name" value="Ald_DH/histidinol_DH"/>
</dbReference>
<evidence type="ECO:0000313" key="3">
    <source>
        <dbReference type="EMBL" id="AQS88630.1"/>
    </source>
</evidence>
<dbReference type="InterPro" id="IPR016163">
    <property type="entry name" value="Ald_DH_C"/>
</dbReference>
<dbReference type="GO" id="GO:0016620">
    <property type="term" value="F:oxidoreductase activity, acting on the aldehyde or oxo group of donors, NAD or NADP as acceptor"/>
    <property type="evidence" value="ECO:0007669"/>
    <property type="project" value="InterPro"/>
</dbReference>
<dbReference type="OrthoDB" id="9812625at2"/>
<gene>
    <name evidence="3" type="ORF">A0U93_12600</name>
</gene>
<dbReference type="SUPFAM" id="SSF53720">
    <property type="entry name" value="ALDH-like"/>
    <property type="match status" value="1"/>
</dbReference>
<dbReference type="InterPro" id="IPR015590">
    <property type="entry name" value="Aldehyde_DH_dom"/>
</dbReference>
<evidence type="ECO:0000256" key="1">
    <source>
        <dbReference type="ARBA" id="ARBA00009986"/>
    </source>
</evidence>
<dbReference type="KEGG" id="nch:A0U93_12600"/>